<accession>A0A3N0DZ27</accession>
<proteinExistence type="predicted"/>
<organism evidence="3 4">
    <name type="scientific">Nocardioides marmorisolisilvae</name>
    <dbReference type="NCBI Taxonomy" id="1542737"/>
    <lineage>
        <taxon>Bacteria</taxon>
        <taxon>Bacillati</taxon>
        <taxon>Actinomycetota</taxon>
        <taxon>Actinomycetes</taxon>
        <taxon>Propionibacteriales</taxon>
        <taxon>Nocardioidaceae</taxon>
        <taxon>Nocardioides</taxon>
    </lineage>
</organism>
<comment type="caution">
    <text evidence="3">The sequence shown here is derived from an EMBL/GenBank/DDBJ whole genome shotgun (WGS) entry which is preliminary data.</text>
</comment>
<keyword evidence="1" id="KW-0732">Signal</keyword>
<feature type="signal peptide" evidence="1">
    <location>
        <begin position="1"/>
        <end position="31"/>
    </location>
</feature>
<keyword evidence="4" id="KW-1185">Reference proteome</keyword>
<evidence type="ECO:0000313" key="3">
    <source>
        <dbReference type="EMBL" id="RNL80850.1"/>
    </source>
</evidence>
<dbReference type="Pfam" id="PF26571">
    <property type="entry name" value="VldE"/>
    <property type="match status" value="1"/>
</dbReference>
<dbReference type="InterPro" id="IPR058593">
    <property type="entry name" value="ARB_07466-like_C"/>
</dbReference>
<gene>
    <name evidence="3" type="ORF">EFL95_00220</name>
</gene>
<evidence type="ECO:0000256" key="1">
    <source>
        <dbReference type="SAM" id="SignalP"/>
    </source>
</evidence>
<dbReference type="Gene3D" id="2.60.120.430">
    <property type="entry name" value="Galactose-binding lectin"/>
    <property type="match status" value="1"/>
</dbReference>
<feature type="domain" description="ARB-07466-like C-terminal" evidence="2">
    <location>
        <begin position="48"/>
        <end position="143"/>
    </location>
</feature>
<protein>
    <recommendedName>
        <fullName evidence="2">ARB-07466-like C-terminal domain-containing protein</fullName>
    </recommendedName>
</protein>
<dbReference type="EMBL" id="RJSG01000001">
    <property type="protein sequence ID" value="RNL80850.1"/>
    <property type="molecule type" value="Genomic_DNA"/>
</dbReference>
<reference evidence="3 4" key="1">
    <citation type="submission" date="2018-11" db="EMBL/GenBank/DDBJ databases">
        <authorList>
            <person name="Li F."/>
        </authorList>
    </citation>
    <scope>NUCLEOTIDE SEQUENCE [LARGE SCALE GENOMIC DNA]</scope>
    <source>
        <strain evidence="3 4">KIS18-7</strain>
    </source>
</reference>
<dbReference type="AlphaFoldDB" id="A0A3N0DZ27"/>
<name>A0A3N0DZ27_9ACTN</name>
<evidence type="ECO:0000313" key="4">
    <source>
        <dbReference type="Proteomes" id="UP000277094"/>
    </source>
</evidence>
<dbReference type="Proteomes" id="UP000277094">
    <property type="component" value="Unassembled WGS sequence"/>
</dbReference>
<feature type="chain" id="PRO_5018215606" description="ARB-07466-like C-terminal domain-containing protein" evidence="1">
    <location>
        <begin position="32"/>
        <end position="660"/>
    </location>
</feature>
<evidence type="ECO:0000259" key="2">
    <source>
        <dbReference type="Pfam" id="PF26571"/>
    </source>
</evidence>
<sequence>MHFSLLHRHLRIWVTASVALLLVCLSGPAQAASIDPWPSYDGQTKCSPSAKKGTLKLAAYLQKHYPGSGSYGISRACSSGGRSEHKEGRAFDWRVNVNRAKERGYAMDFIKRVRATDSAGNRDALARRMGIMYIIFNDTIYSSTYNFAARPYLNSACKSRSSCSATLRHRDHMHISLTRAGGAGKTSWYSGHVLSGGSSTPTTPTPTDIGHEDNDIPTLSLARPVTIYTEPGETSSTRLAVKRGQTIKVTAYGVARFGPGHQLVTDPTCVWNDETEKWEKNPRPEVKARYGDPELRVNGVAILASSSCHGGQHVYSAKIVQKRTTPIKVTMGGRDQQDGLIRVVLSRPTANIGSSIPKAPTAARAPLVRSPIAGSVRAVRDDVTLDGRDPGTWSDQALEAGVEYKVTVSGTQRIARGVATDGQCLSIDGRWERQGSMDLYRPGATHGALYIDGVRFKGSAPAEDLTGCMLHSHTMTYRPTESGRVALSVFDPTGNDDNDGSLTVRFDRVTPVALPTAAPAEDVGRSTDWTRTSDAFTVPANDPAGRISSMRLKTGRGATIYVDGTVDVSDDLTTDASCVQNDWRWVTDFGLASGQDLFGLAVDGQDVDWLTSRNRQSGCDYRHKYVLHYTATKNGPLRIALADLDYGDNSGSFNVSIVRD</sequence>